<dbReference type="InterPro" id="IPR006935">
    <property type="entry name" value="Helicase/UvrB_N"/>
</dbReference>
<dbReference type="PROSITE" id="PS51194">
    <property type="entry name" value="HELICASE_CTER"/>
    <property type="match status" value="1"/>
</dbReference>
<organism evidence="3 4">
    <name type="scientific">Pedococcus badiiscoriae</name>
    <dbReference type="NCBI Taxonomy" id="642776"/>
    <lineage>
        <taxon>Bacteria</taxon>
        <taxon>Bacillati</taxon>
        <taxon>Actinomycetota</taxon>
        <taxon>Actinomycetes</taxon>
        <taxon>Micrococcales</taxon>
        <taxon>Intrasporangiaceae</taxon>
        <taxon>Pedococcus</taxon>
    </lineage>
</organism>
<dbReference type="Gene3D" id="3.30.870.10">
    <property type="entry name" value="Endonuclease Chain A"/>
    <property type="match status" value="1"/>
</dbReference>
<dbReference type="PANTHER" id="PTHR47962">
    <property type="entry name" value="ATP-DEPENDENT HELICASE LHR-RELATED-RELATED"/>
    <property type="match status" value="1"/>
</dbReference>
<dbReference type="PANTHER" id="PTHR47962:SF7">
    <property type="entry name" value="MITOCHONDRIAL ATP-DEPENDENT HELICASE IRC3-RELATED"/>
    <property type="match status" value="1"/>
</dbReference>
<protein>
    <submittedName>
        <fullName evidence="3">Superfamily II DNA or RNA helicase/HKD family nuclease</fullName>
    </submittedName>
</protein>
<dbReference type="RefSeq" id="WP_179420354.1">
    <property type="nucleotide sequence ID" value="NZ_JACCAB010000001.1"/>
</dbReference>
<reference evidence="3 4" key="1">
    <citation type="submission" date="2020-07" db="EMBL/GenBank/DDBJ databases">
        <title>Sequencing the genomes of 1000 actinobacteria strains.</title>
        <authorList>
            <person name="Klenk H.-P."/>
        </authorList>
    </citation>
    <scope>NUCLEOTIDE SEQUENCE [LARGE SCALE GENOMIC DNA]</scope>
    <source>
        <strain evidence="3 4">DSM 23987</strain>
    </source>
</reference>
<dbReference type="InterPro" id="IPR027417">
    <property type="entry name" value="P-loop_NTPase"/>
</dbReference>
<dbReference type="EMBL" id="JACCAB010000001">
    <property type="protein sequence ID" value="NYG05777.1"/>
    <property type="molecule type" value="Genomic_DNA"/>
</dbReference>
<keyword evidence="3" id="KW-0378">Hydrolase</keyword>
<evidence type="ECO:0000259" key="1">
    <source>
        <dbReference type="PROSITE" id="PS51192"/>
    </source>
</evidence>
<dbReference type="CDD" id="cd09203">
    <property type="entry name" value="PLDc_N_DEXD_b1"/>
    <property type="match status" value="1"/>
</dbReference>
<keyword evidence="4" id="KW-1185">Reference proteome</keyword>
<dbReference type="InterPro" id="IPR052511">
    <property type="entry name" value="ATP-dep_Helicase"/>
</dbReference>
<dbReference type="SUPFAM" id="SSF52540">
    <property type="entry name" value="P-loop containing nucleoside triphosphate hydrolases"/>
    <property type="match status" value="1"/>
</dbReference>
<dbReference type="GO" id="GO:0003677">
    <property type="term" value="F:DNA binding"/>
    <property type="evidence" value="ECO:0007669"/>
    <property type="project" value="InterPro"/>
</dbReference>
<dbReference type="Proteomes" id="UP000573599">
    <property type="component" value="Unassembled WGS sequence"/>
</dbReference>
<dbReference type="GO" id="GO:0016887">
    <property type="term" value="F:ATP hydrolysis activity"/>
    <property type="evidence" value="ECO:0007669"/>
    <property type="project" value="TreeGrafter"/>
</dbReference>
<dbReference type="Pfam" id="PF11907">
    <property type="entry name" value="DUF3427"/>
    <property type="match status" value="1"/>
</dbReference>
<evidence type="ECO:0000313" key="4">
    <source>
        <dbReference type="Proteomes" id="UP000573599"/>
    </source>
</evidence>
<comment type="caution">
    <text evidence="3">The sequence shown here is derived from an EMBL/GenBank/DDBJ whole genome shotgun (WGS) entry which is preliminary data.</text>
</comment>
<evidence type="ECO:0000259" key="2">
    <source>
        <dbReference type="PROSITE" id="PS51194"/>
    </source>
</evidence>
<dbReference type="Pfam" id="PF00271">
    <property type="entry name" value="Helicase_C"/>
    <property type="match status" value="1"/>
</dbReference>
<accession>A0A852W986</accession>
<keyword evidence="3" id="KW-0547">Nucleotide-binding</keyword>
<feature type="domain" description="Helicase C-terminal" evidence="2">
    <location>
        <begin position="543"/>
        <end position="700"/>
    </location>
</feature>
<feature type="domain" description="Helicase ATP-binding" evidence="1">
    <location>
        <begin position="329"/>
        <end position="484"/>
    </location>
</feature>
<proteinExistence type="predicted"/>
<dbReference type="InterPro" id="IPR001650">
    <property type="entry name" value="Helicase_C-like"/>
</dbReference>
<dbReference type="Pfam" id="PF04851">
    <property type="entry name" value="ResIII"/>
    <property type="match status" value="1"/>
</dbReference>
<sequence length="1037" mass="115527">MARGDDDSLLEGLYEQLITHEWQERLSASKGRHLGSGNLDEADVPEVLARHVRAVVLRTLRDERNPERRVHLVNDILEQLQAPQDRVVAARHLLSVSDVPAPGRAARSFTERPSTPLSDAALLTNAQGEPGMGHEIRAELASADQVDVIMAFVKWYGLRLFEDHFKALAERGIPLRVITTTYMGATEREALDRLVRDFGAKVKVQYDSQRTRLHAKAWLFRRNTGFDTAYVGSSNLSRAAMLDGVEWNVRLSSVATPALLQKFSATFDSYWNDATFETYDPESDRDRLDDALAEAGGGKTHDRVTLTLSGLEVRPYPYQQEMLDQLEVERVLHGRHRNLLVAATGTGKTVVAALDYRRLADAAPNLPRLLFIAHRKEILQQSMRTYREVLGDANFGELYVGGARPERWQHVFASVQSLSSYGVANIPPGSFQIVVIDEFHHAEAQTYRRILDHFNPRELLGLTATPERGDGVDVRAFFDGRTAAELRLWDALKADLLTPFHYFAVADGMDLTTVDWKAGTYDPTELSNLFTGNDSRSRIILKAVRDKVGDLASMKALGFCVSQAHAHYMTKVFNEAGIRAAAVLGDTRSDDREAAIANLRAGALQALLTVDVFNEGFDVPSINTILFLRPTESSTVFLQQLGRGLRRARDKPVLTALDFVGHHRKEFRFDQRFRAMTGSTRGQLERDLEHGFPFLPAGTQIVLDRQSQELVLANIRSQVTKRWPNITGELRAHPTQNLGRFLEESGVDLADVVRADRSWARLRREAGLDVAAAGPREDTLLKRVRALTHVDDPDRAAAYLAWLSDDAPNYEDADPAFQAFGRMLFFSLWSDGGGFESYAAGLSALRNEQAVREDLRAVVALGLEGAARLSSRVGGELALRPLRVHARYTREEIVAALDYVAIDGRKPNSFREGVLFSQAANSDAFLVTLHKSEAEYSPTTMYQDYAISPELFHWESQSGTTVASKTGQRYLGHRSSGSHVLLFARPQKVTEFGSGAPYLFLGEADYVEHRGERPIAITWRLRTPMPAADFTVASVVG</sequence>
<dbReference type="PROSITE" id="PS51192">
    <property type="entry name" value="HELICASE_ATP_BIND_1"/>
    <property type="match status" value="1"/>
</dbReference>
<keyword evidence="3" id="KW-0347">Helicase</keyword>
<dbReference type="SUPFAM" id="SSF56024">
    <property type="entry name" value="Phospholipase D/nuclease"/>
    <property type="match status" value="1"/>
</dbReference>
<dbReference type="SMART" id="SM00490">
    <property type="entry name" value="HELICc"/>
    <property type="match status" value="1"/>
</dbReference>
<keyword evidence="3" id="KW-0067">ATP-binding</keyword>
<dbReference type="InterPro" id="IPR021835">
    <property type="entry name" value="DUF3427"/>
</dbReference>
<evidence type="ECO:0000313" key="3">
    <source>
        <dbReference type="EMBL" id="NYG05777.1"/>
    </source>
</evidence>
<dbReference type="GO" id="GO:0005524">
    <property type="term" value="F:ATP binding"/>
    <property type="evidence" value="ECO:0007669"/>
    <property type="project" value="InterPro"/>
</dbReference>
<dbReference type="CDD" id="cd18799">
    <property type="entry name" value="SF2_C_EcoAI-like"/>
    <property type="match status" value="1"/>
</dbReference>
<dbReference type="AlphaFoldDB" id="A0A852W986"/>
<dbReference type="SMART" id="SM00487">
    <property type="entry name" value="DEXDc"/>
    <property type="match status" value="1"/>
</dbReference>
<dbReference type="InterPro" id="IPR025202">
    <property type="entry name" value="PLD-like_dom"/>
</dbReference>
<name>A0A852W986_9MICO</name>
<dbReference type="InterPro" id="IPR014001">
    <property type="entry name" value="Helicase_ATP-bd"/>
</dbReference>
<dbReference type="GO" id="GO:0004386">
    <property type="term" value="F:helicase activity"/>
    <property type="evidence" value="ECO:0007669"/>
    <property type="project" value="UniProtKB-KW"/>
</dbReference>
<dbReference type="Gene3D" id="3.40.50.300">
    <property type="entry name" value="P-loop containing nucleotide triphosphate hydrolases"/>
    <property type="match status" value="2"/>
</dbReference>
<gene>
    <name evidence="3" type="ORF">BJ986_000264</name>
</gene>
<dbReference type="Pfam" id="PF13091">
    <property type="entry name" value="PLDc_2"/>
    <property type="match status" value="1"/>
</dbReference>
<dbReference type="CDD" id="cd18032">
    <property type="entry name" value="DEXHc_RE_I_III_res"/>
    <property type="match status" value="1"/>
</dbReference>